<evidence type="ECO:0000256" key="1">
    <source>
        <dbReference type="SAM" id="MobiDB-lite"/>
    </source>
</evidence>
<proteinExistence type="predicted"/>
<feature type="region of interest" description="Disordered" evidence="1">
    <location>
        <begin position="27"/>
        <end position="46"/>
    </location>
</feature>
<evidence type="ECO:0000313" key="3">
    <source>
        <dbReference type="Proteomes" id="UP000265816"/>
    </source>
</evidence>
<keyword evidence="3" id="KW-1185">Reference proteome</keyword>
<dbReference type="Proteomes" id="UP000265816">
    <property type="component" value="Unassembled WGS sequence"/>
</dbReference>
<reference evidence="2 3" key="1">
    <citation type="submission" date="2018-08" db="EMBL/GenBank/DDBJ databases">
        <title>Bacillus jemisoniae sp. nov., Bacillus chryseoplanitiae sp. nov., Bacillus resnikiae sp. nov., and Bacillus frankliniae sp. nov., isolated from Viking spacecraft and associated surfaces.</title>
        <authorList>
            <person name="Seuylemezian A."/>
            <person name="Vaishampayan P."/>
        </authorList>
    </citation>
    <scope>NUCLEOTIDE SEQUENCE [LARGE SCALE GENOMIC DNA]</scope>
    <source>
        <strain evidence="2 3">JJ-247</strain>
    </source>
</reference>
<feature type="region of interest" description="Disordered" evidence="1">
    <location>
        <begin position="1"/>
        <end position="22"/>
    </location>
</feature>
<comment type="caution">
    <text evidence="2">The sequence shown here is derived from an EMBL/GenBank/DDBJ whole genome shotgun (WGS) entry which is preliminary data.</text>
</comment>
<name>A0A398B3E9_9BACI</name>
<dbReference type="AlphaFoldDB" id="A0A398B3E9"/>
<dbReference type="EMBL" id="QWVT01000021">
    <property type="protein sequence ID" value="RID84395.1"/>
    <property type="molecule type" value="Genomic_DNA"/>
</dbReference>
<accession>A0A398B3E9</accession>
<evidence type="ECO:0000313" key="2">
    <source>
        <dbReference type="EMBL" id="RID84395.1"/>
    </source>
</evidence>
<gene>
    <name evidence="2" type="ORF">D1970_12730</name>
</gene>
<protein>
    <submittedName>
        <fullName evidence="2">Uncharacterized protein</fullName>
    </submittedName>
</protein>
<organism evidence="2 3">
    <name type="scientific">Mesobacillus zeae</name>
    <dbReference type="NCBI Taxonomy" id="1917180"/>
    <lineage>
        <taxon>Bacteria</taxon>
        <taxon>Bacillati</taxon>
        <taxon>Bacillota</taxon>
        <taxon>Bacilli</taxon>
        <taxon>Bacillales</taxon>
        <taxon>Bacillaceae</taxon>
        <taxon>Mesobacillus</taxon>
    </lineage>
</organism>
<sequence>MLLQCDTSPRRGSGTQTWGDAALLQRTGGQAPKQKQQKQDPGDPAFAVFRGGVGFHLLKGDG</sequence>